<feature type="transmembrane region" description="Helical" evidence="15">
    <location>
        <begin position="510"/>
        <end position="530"/>
    </location>
</feature>
<dbReference type="PROSITE" id="PS50102">
    <property type="entry name" value="RRM"/>
    <property type="match status" value="1"/>
</dbReference>
<feature type="transmembrane region" description="Helical" evidence="15">
    <location>
        <begin position="368"/>
        <end position="389"/>
    </location>
</feature>
<dbReference type="InterPro" id="IPR000504">
    <property type="entry name" value="RRM_dom"/>
</dbReference>
<evidence type="ECO:0000256" key="7">
    <source>
        <dbReference type="ARBA" id="ARBA00022982"/>
    </source>
</evidence>
<name>A0ABR1F698_9ASCO</name>
<comment type="subcellular location">
    <subcellularLocation>
        <location evidence="1">Membrane</location>
        <topology evidence="1">Multi-pass membrane protein</topology>
    </subcellularLocation>
</comment>
<dbReference type="InterPro" id="IPR017927">
    <property type="entry name" value="FAD-bd_FR_type"/>
</dbReference>
<keyword evidence="8 15" id="KW-1133">Transmembrane helix</keyword>
<evidence type="ECO:0000259" key="16">
    <source>
        <dbReference type="PROSITE" id="PS50102"/>
    </source>
</evidence>
<dbReference type="SFLD" id="SFLDS00052">
    <property type="entry name" value="Ferric_Reductase_Domain"/>
    <property type="match status" value="1"/>
</dbReference>
<dbReference type="EMBL" id="JBBJBU010000007">
    <property type="protein sequence ID" value="KAK7204643.1"/>
    <property type="molecule type" value="Genomic_DNA"/>
</dbReference>
<dbReference type="Pfam" id="PF01794">
    <property type="entry name" value="Ferric_reduct"/>
    <property type="match status" value="1"/>
</dbReference>
<evidence type="ECO:0000256" key="3">
    <source>
        <dbReference type="ARBA" id="ARBA00022448"/>
    </source>
</evidence>
<gene>
    <name evidence="18" type="ORF">BZA70DRAFT_289967</name>
</gene>
<keyword evidence="12" id="KW-0325">Glycoprotein</keyword>
<evidence type="ECO:0000256" key="1">
    <source>
        <dbReference type="ARBA" id="ARBA00004141"/>
    </source>
</evidence>
<dbReference type="Pfam" id="PF08022">
    <property type="entry name" value="FAD_binding_8"/>
    <property type="match status" value="1"/>
</dbReference>
<evidence type="ECO:0000256" key="10">
    <source>
        <dbReference type="ARBA" id="ARBA00023065"/>
    </source>
</evidence>
<dbReference type="InterPro" id="IPR051410">
    <property type="entry name" value="Ferric/Cupric_Reductase"/>
</dbReference>
<dbReference type="PROSITE" id="PS51384">
    <property type="entry name" value="FAD_FR"/>
    <property type="match status" value="1"/>
</dbReference>
<proteinExistence type="inferred from homology"/>
<feature type="transmembrane region" description="Helical" evidence="15">
    <location>
        <begin position="447"/>
        <end position="468"/>
    </location>
</feature>
<dbReference type="PANTHER" id="PTHR32361">
    <property type="entry name" value="FERRIC/CUPRIC REDUCTASE TRANSMEMBRANE COMPONENT"/>
    <property type="match status" value="1"/>
</dbReference>
<feature type="transmembrane region" description="Helical" evidence="15">
    <location>
        <begin position="480"/>
        <end position="503"/>
    </location>
</feature>
<feature type="domain" description="RRM" evidence="16">
    <location>
        <begin position="44"/>
        <end position="122"/>
    </location>
</feature>
<keyword evidence="11 15" id="KW-0472">Membrane</keyword>
<dbReference type="InterPro" id="IPR039261">
    <property type="entry name" value="FNR_nucleotide-bd"/>
</dbReference>
<evidence type="ECO:0000256" key="4">
    <source>
        <dbReference type="ARBA" id="ARBA00022630"/>
    </source>
</evidence>
<evidence type="ECO:0000313" key="18">
    <source>
        <dbReference type="EMBL" id="KAK7204643.1"/>
    </source>
</evidence>
<keyword evidence="19" id="KW-1185">Reference proteome</keyword>
<dbReference type="GeneID" id="90039676"/>
<evidence type="ECO:0000256" key="14">
    <source>
        <dbReference type="SAM" id="MobiDB-lite"/>
    </source>
</evidence>
<keyword evidence="7" id="KW-0249">Electron transport</keyword>
<evidence type="ECO:0000256" key="2">
    <source>
        <dbReference type="ARBA" id="ARBA00006278"/>
    </source>
</evidence>
<dbReference type="InterPro" id="IPR013121">
    <property type="entry name" value="Fe_red_NAD-bd_6"/>
</dbReference>
<evidence type="ECO:0000313" key="19">
    <source>
        <dbReference type="Proteomes" id="UP001498771"/>
    </source>
</evidence>
<dbReference type="InterPro" id="IPR013130">
    <property type="entry name" value="Fe3_Rdtase_TM_dom"/>
</dbReference>
<evidence type="ECO:0000256" key="11">
    <source>
        <dbReference type="ARBA" id="ARBA00023136"/>
    </source>
</evidence>
<reference evidence="18 19" key="1">
    <citation type="submission" date="2024-03" db="EMBL/GenBank/DDBJ databases">
        <title>Genome-scale model development and genomic sequencing of the oleaginous clade Lipomyces.</title>
        <authorList>
            <consortium name="Lawrence Berkeley National Laboratory"/>
            <person name="Czajka J.J."/>
            <person name="Han Y."/>
            <person name="Kim J."/>
            <person name="Mondo S.J."/>
            <person name="Hofstad B.A."/>
            <person name="Robles A."/>
            <person name="Haridas S."/>
            <person name="Riley R."/>
            <person name="LaButti K."/>
            <person name="Pangilinan J."/>
            <person name="Andreopoulos W."/>
            <person name="Lipzen A."/>
            <person name="Yan J."/>
            <person name="Wang M."/>
            <person name="Ng V."/>
            <person name="Grigoriev I.V."/>
            <person name="Spatafora J.W."/>
            <person name="Magnuson J.K."/>
            <person name="Baker S.E."/>
            <person name="Pomraning K.R."/>
        </authorList>
    </citation>
    <scope>NUCLEOTIDE SEQUENCE [LARGE SCALE GENOMIC DNA]</scope>
    <source>
        <strain evidence="18 19">Phaff 52-87</strain>
    </source>
</reference>
<comment type="similarity">
    <text evidence="2">Belongs to the ferric reductase (FRE) family.</text>
</comment>
<keyword evidence="9" id="KW-0560">Oxidoreductase</keyword>
<keyword evidence="13" id="KW-0694">RNA-binding</keyword>
<sequence length="888" mass="101158">MKRLSERRNRDDPQQRRIAKLNEQELEAGVSEAGSWHNDYKDTAFVFIGSLPFNLTEGDILAIFSQYGNPVFIDLMRDKDTGKSKGFAFLKYEDQRSTVLAVDNLDGATVLGRTIRVDHTFYKTKGDEEELQQAMSFDKPEGERKERYGSLLATLALLISSASAFETHNELYACMMATEYVEPTMGLWNYTGEIRCSSTTWLAAFMECMHTFAPSKLTPYFYSGWATTCAEYTWVIEPEKEVQEELEGIYKNATETGWYIELDSVKNTTDRPVTPDKEIYEAALRYNRASYSEIGKGTYFSEAMIGYWSLVFLLAMVVHGLQLFYSRAYVSYKLNKLRQLVFVPATFGRRHNVVVRFLGYIPTRAQTIVIAIHCLMNFLFLCFGYEIVYPNVYYIDRKTLQIDYLSHRSGIMAFGQLPLVFLFASRNNFLMWLTGWSFNTFNVYHRWVARTMFLNAAIHSVCWTIYAVRADALHTYYVKPYWLCGVVALCISCLMLLQGWYVLRRAAYQIFLAVHIVFTVVFILGSWFHVDFFHGGFGYTAWLKVSIGFWVFDRVCRICRMIGLGWTRPSTVEVRGKDVCRVEIGCSKAMRVYPGAHVYIYVMVWGGFWQSHPFSVFRSNVMNEEHKIVILARRNNGITQKLFRRAMAAAAGGGGGDQADVVGGREDSVKVKSIGGEDTIVRDCIGERDGSERGQLKTIVEGPYGHYQPTLLEYDTVLLIAGGVGITAVFQWAVELGRRTVAEEEESAEKDERRRRRRRRGKEGRRRTILRWYIRERDALEWLPKEMETLVRGGGVEVQIYVTGGSDGIEMAEGEEVRRLVEAVRVEHGRPSVEGFVEEAVAGSYEGGSVGVMVSGPGQMNDAVRASVVGCMGKAKGRVEYFDETFGW</sequence>
<dbReference type="InterPro" id="IPR013112">
    <property type="entry name" value="FAD-bd_8"/>
</dbReference>
<feature type="transmembrane region" description="Helical" evidence="15">
    <location>
        <begin position="409"/>
        <end position="426"/>
    </location>
</feature>
<protein>
    <recommendedName>
        <fullName evidence="20">RRM domain-containing protein</fullName>
    </recommendedName>
</protein>
<feature type="region of interest" description="Disordered" evidence="14">
    <location>
        <begin position="741"/>
        <end position="760"/>
    </location>
</feature>
<dbReference type="Gene3D" id="3.30.70.330">
    <property type="match status" value="1"/>
</dbReference>
<dbReference type="CDD" id="cd12411">
    <property type="entry name" value="RRM_ist3_like"/>
    <property type="match status" value="1"/>
</dbReference>
<feature type="domain" description="FAD-binding FR-type" evidence="17">
    <location>
        <begin position="548"/>
        <end position="710"/>
    </location>
</feature>
<organism evidence="18 19">
    <name type="scientific">Myxozyma melibiosi</name>
    <dbReference type="NCBI Taxonomy" id="54550"/>
    <lineage>
        <taxon>Eukaryota</taxon>
        <taxon>Fungi</taxon>
        <taxon>Dikarya</taxon>
        <taxon>Ascomycota</taxon>
        <taxon>Saccharomycotina</taxon>
        <taxon>Lipomycetes</taxon>
        <taxon>Lipomycetales</taxon>
        <taxon>Lipomycetaceae</taxon>
        <taxon>Myxozyma</taxon>
    </lineage>
</organism>
<keyword evidence="4" id="KW-0285">Flavoprotein</keyword>
<dbReference type="Proteomes" id="UP001498771">
    <property type="component" value="Unassembled WGS sequence"/>
</dbReference>
<evidence type="ECO:0000256" key="8">
    <source>
        <dbReference type="ARBA" id="ARBA00022989"/>
    </source>
</evidence>
<comment type="caution">
    <text evidence="18">The sequence shown here is derived from an EMBL/GenBank/DDBJ whole genome shotgun (WGS) entry which is preliminary data.</text>
</comment>
<evidence type="ECO:0000256" key="6">
    <source>
        <dbReference type="ARBA" id="ARBA00022827"/>
    </source>
</evidence>
<evidence type="ECO:0000256" key="13">
    <source>
        <dbReference type="PROSITE-ProRule" id="PRU00176"/>
    </source>
</evidence>
<evidence type="ECO:0000259" key="17">
    <source>
        <dbReference type="PROSITE" id="PS51384"/>
    </source>
</evidence>
<evidence type="ECO:0000256" key="9">
    <source>
        <dbReference type="ARBA" id="ARBA00023002"/>
    </source>
</evidence>
<accession>A0ABR1F698</accession>
<dbReference type="SMART" id="SM00360">
    <property type="entry name" value="RRM"/>
    <property type="match status" value="1"/>
</dbReference>
<dbReference type="InterPro" id="IPR012677">
    <property type="entry name" value="Nucleotide-bd_a/b_plait_sf"/>
</dbReference>
<evidence type="ECO:0000256" key="12">
    <source>
        <dbReference type="ARBA" id="ARBA00023180"/>
    </source>
</evidence>
<dbReference type="SUPFAM" id="SSF54928">
    <property type="entry name" value="RNA-binding domain, RBD"/>
    <property type="match status" value="1"/>
</dbReference>
<dbReference type="PANTHER" id="PTHR32361:SF9">
    <property type="entry name" value="FERRIC REDUCTASE TRANSMEMBRANE COMPONENT 3-RELATED"/>
    <property type="match status" value="1"/>
</dbReference>
<dbReference type="InterPro" id="IPR045844">
    <property type="entry name" value="RRM_Ist3-like"/>
</dbReference>
<keyword evidence="6" id="KW-0274">FAD</keyword>
<dbReference type="Pfam" id="PF08030">
    <property type="entry name" value="NAD_binding_6"/>
    <property type="match status" value="1"/>
</dbReference>
<evidence type="ECO:0000256" key="5">
    <source>
        <dbReference type="ARBA" id="ARBA00022692"/>
    </source>
</evidence>
<feature type="transmembrane region" description="Helical" evidence="15">
    <location>
        <begin position="305"/>
        <end position="325"/>
    </location>
</feature>
<dbReference type="SFLD" id="SFLDG01168">
    <property type="entry name" value="Ferric_reductase_subgroup_(FRE"/>
    <property type="match status" value="1"/>
</dbReference>
<dbReference type="CDD" id="cd06186">
    <property type="entry name" value="NOX_Duox_like_FAD_NADP"/>
    <property type="match status" value="1"/>
</dbReference>
<evidence type="ECO:0008006" key="20">
    <source>
        <dbReference type="Google" id="ProtNLM"/>
    </source>
</evidence>
<dbReference type="RefSeq" id="XP_064767676.1">
    <property type="nucleotide sequence ID" value="XM_064914164.1"/>
</dbReference>
<dbReference type="Pfam" id="PF00076">
    <property type="entry name" value="RRM_1"/>
    <property type="match status" value="1"/>
</dbReference>
<feature type="transmembrane region" description="Helical" evidence="15">
    <location>
        <begin position="536"/>
        <end position="552"/>
    </location>
</feature>
<keyword evidence="10" id="KW-0406">Ion transport</keyword>
<dbReference type="Gene3D" id="3.40.50.80">
    <property type="entry name" value="Nucleotide-binding domain of ferredoxin-NADP reductase (FNR) module"/>
    <property type="match status" value="1"/>
</dbReference>
<evidence type="ECO:0000256" key="15">
    <source>
        <dbReference type="SAM" id="Phobius"/>
    </source>
</evidence>
<keyword evidence="3" id="KW-0813">Transport</keyword>
<dbReference type="SUPFAM" id="SSF52343">
    <property type="entry name" value="Ferredoxin reductase-like, C-terminal NADP-linked domain"/>
    <property type="match status" value="1"/>
</dbReference>
<keyword evidence="5 15" id="KW-0812">Transmembrane</keyword>
<dbReference type="InterPro" id="IPR035979">
    <property type="entry name" value="RBD_domain_sf"/>
</dbReference>